<evidence type="ECO:0000313" key="1">
    <source>
        <dbReference type="EMBL" id="KAK6509696.1"/>
    </source>
</evidence>
<dbReference type="EMBL" id="JAVHJL010000002">
    <property type="protein sequence ID" value="KAK6509696.1"/>
    <property type="molecule type" value="Genomic_DNA"/>
</dbReference>
<reference evidence="1 2" key="1">
    <citation type="submission" date="2023-08" db="EMBL/GenBank/DDBJ databases">
        <authorList>
            <person name="Palmer J.M."/>
        </authorList>
    </citation>
    <scope>NUCLEOTIDE SEQUENCE [LARGE SCALE GENOMIC DNA]</scope>
    <source>
        <strain evidence="1 2">TWF481</strain>
    </source>
</reference>
<dbReference type="AlphaFoldDB" id="A0AAV9WJJ0"/>
<dbReference type="Proteomes" id="UP001370758">
    <property type="component" value="Unassembled WGS sequence"/>
</dbReference>
<organism evidence="1 2">
    <name type="scientific">Arthrobotrys musiformis</name>
    <dbReference type="NCBI Taxonomy" id="47236"/>
    <lineage>
        <taxon>Eukaryota</taxon>
        <taxon>Fungi</taxon>
        <taxon>Dikarya</taxon>
        <taxon>Ascomycota</taxon>
        <taxon>Pezizomycotina</taxon>
        <taxon>Orbiliomycetes</taxon>
        <taxon>Orbiliales</taxon>
        <taxon>Orbiliaceae</taxon>
        <taxon>Arthrobotrys</taxon>
    </lineage>
</organism>
<protein>
    <submittedName>
        <fullName evidence="1">Uncharacterized protein</fullName>
    </submittedName>
</protein>
<proteinExistence type="predicted"/>
<accession>A0AAV9WJJ0</accession>
<name>A0AAV9WJJ0_9PEZI</name>
<keyword evidence="2" id="KW-1185">Reference proteome</keyword>
<sequence>MREPDLYRIARCMRKNLVHAHRPRLRLIHTTAQCRLRIQEASSVKPPVSKDAGSGDSINVLQPHESTKIQAGVLERSPDRLNLYKALKKLNKGPGSWAPMCFPPPKLQLALEDLAAEDPPVRLALLGSEKTCELVRKVLYKSFYDNAMPENGNDNGGIQAPYEEPGTLSKPTGKVTHLPYGIDGRPTSIFLGRLNYDSTGTFVDPTMPLVVRSSKVEETKTWVVHRTFIIHEDPATLISEMKLEELREKSPIEFIRDVPMEIYQKETMKNGQDAKLLVSTEAALLAQEASGDQVRTGIKDSRPQNYLDNSGLTQLPDLLVAAAKRKDQGNDQIPDHVRDYLVGVLSSRTLPDESQFPTFDAFLPVAKRRDILQIEHLIKMGMVELQKQVTQLSELGHELARSPIIANSALKKCRYIPEISLLCSTDFHSAMVHGMITTSRLYLRGTPDDIKLDKYLGVDARNTPFLEDYEPLKLQAFGNFKSMIFQLGESLVPHVRARNREFLTSSGWGAVAAGLLAYNGIDPAISLSIFAAILAVSVRRFYTEVKGLWNSYVEQVAAKSTDFLQDLKLFLTDSVNSSEAHEQYLKSHQVNAESHVLLRENAAEARALLLKVAPSLRSEFPQWEESTNPSKPSPKDP</sequence>
<gene>
    <name evidence="1" type="ORF">TWF481_004427</name>
</gene>
<evidence type="ECO:0000313" key="2">
    <source>
        <dbReference type="Proteomes" id="UP001370758"/>
    </source>
</evidence>
<comment type="caution">
    <text evidence="1">The sequence shown here is derived from an EMBL/GenBank/DDBJ whole genome shotgun (WGS) entry which is preliminary data.</text>
</comment>